<dbReference type="InterPro" id="IPR059008">
    <property type="entry name" value="ABTB2/3_histone"/>
</dbReference>
<dbReference type="InterPro" id="IPR052089">
    <property type="entry name" value="Ankyrin-BTB/POZ_domain"/>
</dbReference>
<dbReference type="Gene3D" id="3.30.710.10">
    <property type="entry name" value="Potassium Channel Kv1.1, Chain A"/>
    <property type="match status" value="1"/>
</dbReference>
<evidence type="ECO:0000256" key="1">
    <source>
        <dbReference type="ARBA" id="ARBA00022737"/>
    </source>
</evidence>
<gene>
    <name evidence="5" type="primary">Necator_chrX.g21901</name>
    <name evidence="5" type="ORF">RB195_021740</name>
</gene>
<dbReference type="Pfam" id="PF00651">
    <property type="entry name" value="BTB"/>
    <property type="match status" value="1"/>
</dbReference>
<dbReference type="InterPro" id="IPR036770">
    <property type="entry name" value="Ankyrin_rpt-contain_sf"/>
</dbReference>
<dbReference type="InterPro" id="IPR002110">
    <property type="entry name" value="Ankyrin_rpt"/>
</dbReference>
<dbReference type="Pfam" id="PF12796">
    <property type="entry name" value="Ank_2"/>
    <property type="match status" value="1"/>
</dbReference>
<keyword evidence="2" id="KW-0040">ANK repeat</keyword>
<comment type="caution">
    <text evidence="5">The sequence shown here is derived from an EMBL/GenBank/DDBJ whole genome shotgun (WGS) entry which is preliminary data.</text>
</comment>
<feature type="compositionally biased region" description="Polar residues" evidence="3">
    <location>
        <begin position="217"/>
        <end position="236"/>
    </location>
</feature>
<evidence type="ECO:0000259" key="4">
    <source>
        <dbReference type="PROSITE" id="PS50097"/>
    </source>
</evidence>
<sequence>MGGIPSGLTFVNPGGMKSLEDAMSKHEKHHRHHFRYEEPASVRYNYDRLLQLANRSHPGHPQRVPDLPPKMGLRAKDKSRLSTGVLEQSLPDKLTQALRNLRSGALVHSASSSTAHTSKSGVVPADDVVYIASPEASQISSHFEEMRRRRHSAMMRICPSQSPSPVLMRNAYRREHGHIRGMFKSVPNVNMVEEKEKEYRRRRRRSCHVFGDEADVESSSTRSPTDSGYRSTPRRQVSTENLCGYDETSPTRVSHKTTTIVYVNGESTQSECNPLVKAHGANHTVLDSHMLRFGVTCKDIDCPFDERDLITLLNRKLLPKENVCFDVSYMSRLVDMLLNTLEIITEHIQRLSINNAKTTVENITTSTKIVFPLEISWQCIKAANQAMALYSVSGQGAFKRSMSQRASLHLSVGRMFHWLVRKLPGKPISESVPVCLTAVLERAAEEMLRPVLQLARKNEMNRTMEEITRSHKSLVSLFARTSQQKEIDPMIAISEKNLLEAINESRGKEVMETNGFLLSSKGKQRSLIQMSSSGLQSLRYFILNQSGRSNAVPIADWTRIIFAFAEHRMSHTVDETDVQQAARVLLGCDCAPPSVPIICRDFSDLSLDDAKKEFAFSLAASASPMHMQHVSALLDGRWSATNQFGLSLISDAVVRSDADALQRLVDMGFPTNIPIPALIGDKRPFLLVEYAGWTPLTWAVGTMNTMCIDILLASNAQVQNDDMIKESPIQVAAQQGCEDVVRRLLCAGADPFRSTIEYNSSKVSSRSIGSPSALAAACSRGQPLIVDIFVDRLSQNFPTTVIDFLSDSQTKVKDIGKIEFKRLPKNTRLALQEALYYAVETSQPECTLQLWKCVPDLPWNMYTWTRALECATEHRHQQFATALLAHFWPSMFSKLDQDNFDYCSYVLFSHLNWECRRDNGHPNTVASVISRMWNHYQRANTTEQLESTSPNSFRPTVGVSFVNNPELSDIRFTVEGENVYAHRIMLYNASDRFKELLRIPKGNIDITDVSHATFLAMLHYIYSGTIPELSVQALCCLFAAGEVYAIPPLCSAILRDLAKILSPQNAAYIYQFAIVHNNPILLEKGEKYLLTNLDTLITQAKIRDLIKSHSADYYIYGRYDDENYLEVRIALQTSLAKMSDWASKWVLHIGYDKSLVMHGGKGNVVEYNS</sequence>
<evidence type="ECO:0000256" key="2">
    <source>
        <dbReference type="ARBA" id="ARBA00023043"/>
    </source>
</evidence>
<keyword evidence="1" id="KW-0677">Repeat</keyword>
<accession>A0ABR1ECG3</accession>
<dbReference type="SUPFAM" id="SSF54695">
    <property type="entry name" value="POZ domain"/>
    <property type="match status" value="1"/>
</dbReference>
<dbReference type="Gene3D" id="1.10.20.10">
    <property type="entry name" value="Histone, subunit A"/>
    <property type="match status" value="1"/>
</dbReference>
<dbReference type="PANTHER" id="PTHR46071:SF2">
    <property type="entry name" value="ANKYRIN REPEAT AND BTB_POZ DOMAIN-CONTAINING PROTEIN 2-LIKE PROTEIN"/>
    <property type="match status" value="1"/>
</dbReference>
<organism evidence="5 6">
    <name type="scientific">Necator americanus</name>
    <name type="common">Human hookworm</name>
    <dbReference type="NCBI Taxonomy" id="51031"/>
    <lineage>
        <taxon>Eukaryota</taxon>
        <taxon>Metazoa</taxon>
        <taxon>Ecdysozoa</taxon>
        <taxon>Nematoda</taxon>
        <taxon>Chromadorea</taxon>
        <taxon>Rhabditida</taxon>
        <taxon>Rhabditina</taxon>
        <taxon>Rhabditomorpha</taxon>
        <taxon>Strongyloidea</taxon>
        <taxon>Ancylostomatidae</taxon>
        <taxon>Bunostominae</taxon>
        <taxon>Necator</taxon>
    </lineage>
</organism>
<reference evidence="5 6" key="1">
    <citation type="submission" date="2023-08" db="EMBL/GenBank/DDBJ databases">
        <title>A Necator americanus chromosomal reference genome.</title>
        <authorList>
            <person name="Ilik V."/>
            <person name="Petrzelkova K.J."/>
            <person name="Pardy F."/>
            <person name="Fuh T."/>
            <person name="Niatou-Singa F.S."/>
            <person name="Gouil Q."/>
            <person name="Baker L."/>
            <person name="Ritchie M.E."/>
            <person name="Jex A.R."/>
            <person name="Gazzola D."/>
            <person name="Li H."/>
            <person name="Toshio Fujiwara R."/>
            <person name="Zhan B."/>
            <person name="Aroian R.V."/>
            <person name="Pafco B."/>
            <person name="Schwarz E.M."/>
        </authorList>
    </citation>
    <scope>NUCLEOTIDE SEQUENCE [LARGE SCALE GENOMIC DNA]</scope>
    <source>
        <strain evidence="5 6">Aroian</strain>
        <tissue evidence="5">Whole animal</tissue>
    </source>
</reference>
<dbReference type="Gene3D" id="1.25.40.20">
    <property type="entry name" value="Ankyrin repeat-containing domain"/>
    <property type="match status" value="1"/>
</dbReference>
<dbReference type="InterPro" id="IPR011333">
    <property type="entry name" value="SKP1/BTB/POZ_sf"/>
</dbReference>
<proteinExistence type="predicted"/>
<dbReference type="EMBL" id="JAVFWL010000006">
    <property type="protein sequence ID" value="KAK6760382.1"/>
    <property type="molecule type" value="Genomic_DNA"/>
</dbReference>
<evidence type="ECO:0000256" key="3">
    <source>
        <dbReference type="SAM" id="MobiDB-lite"/>
    </source>
</evidence>
<dbReference type="SMART" id="SM00225">
    <property type="entry name" value="BTB"/>
    <property type="match status" value="1"/>
</dbReference>
<dbReference type="Proteomes" id="UP001303046">
    <property type="component" value="Unassembled WGS sequence"/>
</dbReference>
<feature type="domain" description="BTB" evidence="4">
    <location>
        <begin position="968"/>
        <end position="1026"/>
    </location>
</feature>
<keyword evidence="6" id="KW-1185">Reference proteome</keyword>
<dbReference type="PANTHER" id="PTHR46071">
    <property type="entry name" value="ANKYRIN REPEAT AND BTB/POZ DOMAIN-CONTAINING"/>
    <property type="match status" value="1"/>
</dbReference>
<dbReference type="SUPFAM" id="SSF48403">
    <property type="entry name" value="Ankyrin repeat"/>
    <property type="match status" value="1"/>
</dbReference>
<protein>
    <recommendedName>
        <fullName evidence="4">BTB domain-containing protein</fullName>
    </recommendedName>
</protein>
<feature type="region of interest" description="Disordered" evidence="3">
    <location>
        <begin position="210"/>
        <end position="236"/>
    </location>
</feature>
<dbReference type="InterPro" id="IPR000210">
    <property type="entry name" value="BTB/POZ_dom"/>
</dbReference>
<evidence type="ECO:0000313" key="6">
    <source>
        <dbReference type="Proteomes" id="UP001303046"/>
    </source>
</evidence>
<dbReference type="InterPro" id="IPR009072">
    <property type="entry name" value="Histone-fold"/>
</dbReference>
<dbReference type="PROSITE" id="PS50097">
    <property type="entry name" value="BTB"/>
    <property type="match status" value="1"/>
</dbReference>
<name>A0ABR1ECG3_NECAM</name>
<dbReference type="Pfam" id="PF26281">
    <property type="entry name" value="Histone_ABTB"/>
    <property type="match status" value="1"/>
</dbReference>
<dbReference type="SMART" id="SM00248">
    <property type="entry name" value="ANK"/>
    <property type="match status" value="4"/>
</dbReference>
<dbReference type="SUPFAM" id="SSF47113">
    <property type="entry name" value="Histone-fold"/>
    <property type="match status" value="1"/>
</dbReference>
<evidence type="ECO:0000313" key="5">
    <source>
        <dbReference type="EMBL" id="KAK6760382.1"/>
    </source>
</evidence>